<dbReference type="EMBL" id="AP025285">
    <property type="protein sequence ID" value="BDC91794.1"/>
    <property type="molecule type" value="Genomic_DNA"/>
</dbReference>
<dbReference type="Gene3D" id="3.90.550.10">
    <property type="entry name" value="Spore Coat Polysaccharide Biosynthesis Protein SpsA, Chain A"/>
    <property type="match status" value="1"/>
</dbReference>
<dbReference type="SUPFAM" id="SSF53448">
    <property type="entry name" value="Nucleotide-diphospho-sugar transferases"/>
    <property type="match status" value="1"/>
</dbReference>
<gene>
    <name evidence="2" type="primary">tuaG</name>
    <name evidence="2" type="ORF">ATTO_16660</name>
</gene>
<keyword evidence="3" id="KW-1185">Reference proteome</keyword>
<feature type="domain" description="Glycosyltransferase 2-like" evidence="1">
    <location>
        <begin position="9"/>
        <end position="150"/>
    </location>
</feature>
<dbReference type="InterPro" id="IPR029044">
    <property type="entry name" value="Nucleotide-diphossugar_trans"/>
</dbReference>
<keyword evidence="2" id="KW-0808">Transferase</keyword>
<dbReference type="Pfam" id="PF00535">
    <property type="entry name" value="Glycos_transf_2"/>
    <property type="match status" value="1"/>
</dbReference>
<dbReference type="Proteomes" id="UP001431186">
    <property type="component" value="Chromosome"/>
</dbReference>
<sequence length="260" mass="29810">MSINDPRVSVIIPCFNSQQFIEETINSVICQTYENIEIVVVDDCSSDSSVEVIEELVSKDPRISLFVQSHNGGVAKARNRGLEHARGRYITYLDADDLWERDKLAKQLEFMKNNKIGACFTSYKTITEDGRFINVVHVPKSVDYRQFLKNTITCSHTVMFDTQIVNKELLVMPDLKRGQDLATWLTVARSGHVFYGLDLVLAKYRKSTGSLSSNKIKAIKRTWNVYRNVEHLSIPYAAWCQLWQMVHAIGKRMRKGQKKS</sequence>
<protein>
    <submittedName>
        <fullName evidence="2">Glycosyl transferase</fullName>
    </submittedName>
</protein>
<dbReference type="GO" id="GO:0016758">
    <property type="term" value="F:hexosyltransferase activity"/>
    <property type="evidence" value="ECO:0007669"/>
    <property type="project" value="UniProtKB-ARBA"/>
</dbReference>
<dbReference type="InterPro" id="IPR001173">
    <property type="entry name" value="Glyco_trans_2-like"/>
</dbReference>
<reference evidence="2" key="1">
    <citation type="submission" date="2021-11" db="EMBL/GenBank/DDBJ databases">
        <title>Complete genome sequence of Atopobiaceae bacterium TOC12.</title>
        <authorList>
            <person name="Morinaga K."/>
            <person name="Kusada H."/>
            <person name="Tamaki H."/>
        </authorList>
    </citation>
    <scope>NUCLEOTIDE SEQUENCE</scope>
    <source>
        <strain evidence="2">TOC12</strain>
    </source>
</reference>
<evidence type="ECO:0000259" key="1">
    <source>
        <dbReference type="Pfam" id="PF00535"/>
    </source>
</evidence>
<dbReference type="RefSeq" id="WP_265591702.1">
    <property type="nucleotide sequence ID" value="NZ_AP025285.1"/>
</dbReference>
<dbReference type="CDD" id="cd00761">
    <property type="entry name" value="Glyco_tranf_GTA_type"/>
    <property type="match status" value="1"/>
</dbReference>
<dbReference type="KEGG" id="lcal:ATTO_16660"/>
<dbReference type="PANTHER" id="PTHR22916">
    <property type="entry name" value="GLYCOSYLTRANSFERASE"/>
    <property type="match status" value="1"/>
</dbReference>
<proteinExistence type="predicted"/>
<dbReference type="PANTHER" id="PTHR22916:SF3">
    <property type="entry name" value="UDP-GLCNAC:BETAGAL BETA-1,3-N-ACETYLGLUCOSAMINYLTRANSFERASE-LIKE PROTEIN 1"/>
    <property type="match status" value="1"/>
</dbReference>
<accession>A0AAU9D5R9</accession>
<name>A0AAU9D5R9_9ACTN</name>
<evidence type="ECO:0000313" key="2">
    <source>
        <dbReference type="EMBL" id="BDC91794.1"/>
    </source>
</evidence>
<evidence type="ECO:0000313" key="3">
    <source>
        <dbReference type="Proteomes" id="UP001431186"/>
    </source>
</evidence>
<dbReference type="AlphaFoldDB" id="A0AAU9D5R9"/>
<organism evidence="2 3">
    <name type="scientific">Leptogranulimonas caecicola</name>
    <dbReference type="NCBI Taxonomy" id="2894156"/>
    <lineage>
        <taxon>Bacteria</taxon>
        <taxon>Bacillati</taxon>
        <taxon>Actinomycetota</taxon>
        <taxon>Coriobacteriia</taxon>
        <taxon>Coriobacteriales</taxon>
        <taxon>Kribbibacteriaceae</taxon>
        <taxon>Leptogranulimonas</taxon>
    </lineage>
</organism>